<keyword evidence="3" id="KW-1185">Reference proteome</keyword>
<feature type="region of interest" description="Disordered" evidence="1">
    <location>
        <begin position="1"/>
        <end position="56"/>
    </location>
</feature>
<feature type="compositionally biased region" description="Basic and acidic residues" evidence="1">
    <location>
        <begin position="1"/>
        <end position="12"/>
    </location>
</feature>
<gene>
    <name evidence="2" type="ORF">PXEA_LOCUS11137</name>
</gene>
<dbReference type="Proteomes" id="UP000784294">
    <property type="component" value="Unassembled WGS sequence"/>
</dbReference>
<dbReference type="AlphaFoldDB" id="A0A3S5FDA8"/>
<name>A0A3S5FDA8_9PLAT</name>
<accession>A0A3S5FDA8</accession>
<feature type="compositionally biased region" description="Basic and acidic residues" evidence="1">
    <location>
        <begin position="31"/>
        <end position="47"/>
    </location>
</feature>
<reference evidence="2" key="1">
    <citation type="submission" date="2018-11" db="EMBL/GenBank/DDBJ databases">
        <authorList>
            <consortium name="Pathogen Informatics"/>
        </authorList>
    </citation>
    <scope>NUCLEOTIDE SEQUENCE</scope>
</reference>
<sequence length="75" mass="8578">MSSSSDDVHPMIDESSVPFHTKQGKMSRGLRHPERRVEARRQQHNENEPSSSGEIGFRISSSYTFMPQQYLIKVG</sequence>
<evidence type="ECO:0000313" key="2">
    <source>
        <dbReference type="EMBL" id="VEL17697.1"/>
    </source>
</evidence>
<comment type="caution">
    <text evidence="2">The sequence shown here is derived from an EMBL/GenBank/DDBJ whole genome shotgun (WGS) entry which is preliminary data.</text>
</comment>
<proteinExistence type="predicted"/>
<evidence type="ECO:0000313" key="3">
    <source>
        <dbReference type="Proteomes" id="UP000784294"/>
    </source>
</evidence>
<organism evidence="2 3">
    <name type="scientific">Protopolystoma xenopodis</name>
    <dbReference type="NCBI Taxonomy" id="117903"/>
    <lineage>
        <taxon>Eukaryota</taxon>
        <taxon>Metazoa</taxon>
        <taxon>Spiralia</taxon>
        <taxon>Lophotrochozoa</taxon>
        <taxon>Platyhelminthes</taxon>
        <taxon>Monogenea</taxon>
        <taxon>Polyopisthocotylea</taxon>
        <taxon>Polystomatidea</taxon>
        <taxon>Polystomatidae</taxon>
        <taxon>Protopolystoma</taxon>
    </lineage>
</organism>
<evidence type="ECO:0000256" key="1">
    <source>
        <dbReference type="SAM" id="MobiDB-lite"/>
    </source>
</evidence>
<dbReference type="EMBL" id="CAAALY010033782">
    <property type="protein sequence ID" value="VEL17697.1"/>
    <property type="molecule type" value="Genomic_DNA"/>
</dbReference>
<protein>
    <submittedName>
        <fullName evidence="2">Uncharacterized protein</fullName>
    </submittedName>
</protein>